<protein>
    <submittedName>
        <fullName evidence="2">YggT family protein</fullName>
    </submittedName>
</protein>
<dbReference type="InterPro" id="IPR003425">
    <property type="entry name" value="CCB3/YggT"/>
</dbReference>
<keyword evidence="1" id="KW-0812">Transmembrane</keyword>
<reference evidence="2 3" key="1">
    <citation type="submission" date="2023-07" db="EMBL/GenBank/DDBJ databases">
        <title>Sequencing the genomes of 1000 actinobacteria strains.</title>
        <authorList>
            <person name="Klenk H.-P."/>
        </authorList>
    </citation>
    <scope>NUCLEOTIDE SEQUENCE [LARGE SCALE GENOMIC DNA]</scope>
    <source>
        <strain evidence="2 3">GD13</strain>
    </source>
</reference>
<comment type="caution">
    <text evidence="2">The sequence shown here is derived from an EMBL/GenBank/DDBJ whole genome shotgun (WGS) entry which is preliminary data.</text>
</comment>
<dbReference type="Pfam" id="PF02325">
    <property type="entry name" value="CCB3_YggT"/>
    <property type="match status" value="1"/>
</dbReference>
<keyword evidence="1" id="KW-0472">Membrane</keyword>
<organism evidence="2 3">
    <name type="scientific">Nocardioides massiliensis</name>
    <dbReference type="NCBI Taxonomy" id="1325935"/>
    <lineage>
        <taxon>Bacteria</taxon>
        <taxon>Bacillati</taxon>
        <taxon>Actinomycetota</taxon>
        <taxon>Actinomycetes</taxon>
        <taxon>Propionibacteriales</taxon>
        <taxon>Nocardioidaceae</taxon>
        <taxon>Nocardioides</taxon>
    </lineage>
</organism>
<dbReference type="RefSeq" id="WP_306825303.1">
    <property type="nucleotide sequence ID" value="NZ_JAUSQM010000001.1"/>
</dbReference>
<accession>A0ABT9NT59</accession>
<evidence type="ECO:0000256" key="1">
    <source>
        <dbReference type="SAM" id="Phobius"/>
    </source>
</evidence>
<dbReference type="Proteomes" id="UP001240447">
    <property type="component" value="Unassembled WGS sequence"/>
</dbReference>
<sequence>MHPVGQFIQGILWMFMVLLIIRLVVDWIQVFARSWQPTGPILVVLEVVFSITDPPIKAIRKVIPPLRLGSIALDVSFILVFIVVILLMRVNQAIFLGLG</sequence>
<name>A0ABT9NT59_9ACTN</name>
<feature type="transmembrane region" description="Helical" evidence="1">
    <location>
        <begin position="68"/>
        <end position="88"/>
    </location>
</feature>
<keyword evidence="3" id="KW-1185">Reference proteome</keyword>
<gene>
    <name evidence="2" type="ORF">J2S59_003310</name>
</gene>
<evidence type="ECO:0000313" key="2">
    <source>
        <dbReference type="EMBL" id="MDP9823501.1"/>
    </source>
</evidence>
<dbReference type="EMBL" id="JAUSQM010000001">
    <property type="protein sequence ID" value="MDP9823501.1"/>
    <property type="molecule type" value="Genomic_DNA"/>
</dbReference>
<keyword evidence="1" id="KW-1133">Transmembrane helix</keyword>
<evidence type="ECO:0000313" key="3">
    <source>
        <dbReference type="Proteomes" id="UP001240447"/>
    </source>
</evidence>
<feature type="transmembrane region" description="Helical" evidence="1">
    <location>
        <begin position="12"/>
        <end position="32"/>
    </location>
</feature>
<proteinExistence type="predicted"/>